<organism evidence="1 2">
    <name type="scientific">Castor canadensis</name>
    <name type="common">American beaver</name>
    <dbReference type="NCBI Taxonomy" id="51338"/>
    <lineage>
        <taxon>Eukaryota</taxon>
        <taxon>Metazoa</taxon>
        <taxon>Chordata</taxon>
        <taxon>Craniata</taxon>
        <taxon>Vertebrata</taxon>
        <taxon>Euteleostomi</taxon>
        <taxon>Mammalia</taxon>
        <taxon>Eutheria</taxon>
        <taxon>Euarchontoglires</taxon>
        <taxon>Glires</taxon>
        <taxon>Rodentia</taxon>
        <taxon>Castorimorpha</taxon>
        <taxon>Castoridae</taxon>
        <taxon>Castor</taxon>
    </lineage>
</organism>
<proteinExistence type="predicted"/>
<reference evidence="2" key="1">
    <citation type="submission" date="2025-08" db="UniProtKB">
        <authorList>
            <consortium name="RefSeq"/>
        </authorList>
    </citation>
    <scope>IDENTIFICATION</scope>
</reference>
<keyword evidence="1" id="KW-1185">Reference proteome</keyword>
<name>A0AC58LAY6_CASCN</name>
<protein>
    <submittedName>
        <fullName evidence="2">Leukocyte immunoglobulin-like receptor subfamily A member 5 isoform X1</fullName>
    </submittedName>
</protein>
<dbReference type="Proteomes" id="UP001732720">
    <property type="component" value="Chromosome 16"/>
</dbReference>
<gene>
    <name evidence="2" type="primary">LOC109685404</name>
</gene>
<evidence type="ECO:0000313" key="1">
    <source>
        <dbReference type="Proteomes" id="UP001732720"/>
    </source>
</evidence>
<dbReference type="RefSeq" id="XP_073914314.1">
    <property type="nucleotide sequence ID" value="XM_074058213.1"/>
</dbReference>
<evidence type="ECO:0000313" key="2">
    <source>
        <dbReference type="RefSeq" id="XP_073914314.1"/>
    </source>
</evidence>
<sequence>MTPTLMVLLCLGLSLCSRTLVQAGYLPKPRLWAEQGFVITWGGKVTIWCEGTLQAKEFFLNQEGSSAPWDRQNPLEPGNKAKFSIPKMTEYYAGQYQCYYYSPAGWSEHSDPLELVVTGVYRKPSLSALPSHVVTSGGSVTLQCGSWQRLNSFILMKEGEHKFSSALGSQQYPYEYLQALFPVGPVTPSYKWTFRCYIYDKRKPQVWSVPSDPLELLVSGPSGVPTTSYTTPISTAGSEHQPLTTMESRPQTGLQWYLMVLIGVSVAFFLLLLLFLLLLQQQHQGKGKRSASQREANFQSPAGAVEPVSRDRDLQKSSSLASVEEENFYAAVKDTQAEDGLELDTQGLPEEDLQGVIYAQVKHSRLRMGGATPPFPLKDVQASSDNQVNSQAAKSPGPQDVTYAQLCSIKLRQGTTALTSSQSEELS</sequence>
<accession>A0AC58LAY6</accession>